<reference evidence="2 3" key="1">
    <citation type="journal article" date="2017" name="BMC Genomics">
        <title>Xanthomonas adaptation to common bean is associated with horizontal transfers of genes encoding TAL effectors.</title>
        <authorList>
            <person name="Ruh M."/>
            <person name="Briand M."/>
            <person name="Bonneau S."/>
            <person name="Jacques M.A."/>
            <person name="Chen N.W.G."/>
        </authorList>
    </citation>
    <scope>NUCLEOTIDE SEQUENCE [LARGE SCALE GENOMIC DNA]</scope>
    <source>
        <strain evidence="2">CFBP6167</strain>
        <strain evidence="1 3">CFBP6991</strain>
    </source>
</reference>
<name>A0A808FDY5_XANCI</name>
<evidence type="ECO:0000313" key="1">
    <source>
        <dbReference type="EMBL" id="ATS84736.1"/>
    </source>
</evidence>
<dbReference type="Proteomes" id="UP000230560">
    <property type="component" value="Chromosome"/>
</dbReference>
<organism evidence="2">
    <name type="scientific">Xanthomonas citri pv. phaseoli var. fuscans</name>
    <dbReference type="NCBI Taxonomy" id="473423"/>
    <lineage>
        <taxon>Bacteria</taxon>
        <taxon>Pseudomonadati</taxon>
        <taxon>Pseudomonadota</taxon>
        <taxon>Gammaproteobacteria</taxon>
        <taxon>Lysobacterales</taxon>
        <taxon>Lysobacteraceae</taxon>
        <taxon>Xanthomonas</taxon>
    </lineage>
</organism>
<dbReference type="EMBL" id="CP021018">
    <property type="protein sequence ID" value="ATS88007.1"/>
    <property type="molecule type" value="Genomic_DNA"/>
</dbReference>
<dbReference type="EMBL" id="CP021015">
    <property type="protein sequence ID" value="ATS84736.1"/>
    <property type="molecule type" value="Genomic_DNA"/>
</dbReference>
<protein>
    <submittedName>
        <fullName evidence="2">Uncharacterized protein</fullName>
    </submittedName>
</protein>
<evidence type="ECO:0000313" key="3">
    <source>
        <dbReference type="Proteomes" id="UP000230560"/>
    </source>
</evidence>
<sequence length="102" mass="11092">MRTMFPLIDRRILLSGCIGGKAGLNRAPGYGAQMLRFRSSWHVVDQCPTLAADVLFGQTCPASGLQPLRHLRLTSCCGASCKRLQFLLACAASRLGVTIRWG</sequence>
<proteinExistence type="predicted"/>
<accession>A0A808FDY5</accession>
<dbReference type="AlphaFoldDB" id="A0A808FDY5"/>
<evidence type="ECO:0000313" key="2">
    <source>
        <dbReference type="EMBL" id="ATS88007.1"/>
    </source>
</evidence>
<gene>
    <name evidence="2" type="ORF">XcfCFBP6167P_06410</name>
    <name evidence="1" type="ORF">XcfCFBP6991P_13000</name>
</gene>